<gene>
    <name evidence="8" type="ORF">NCGR_LOCUS22913</name>
</gene>
<comment type="similarity">
    <text evidence="1">Belongs to the cytochrome P450 family.</text>
</comment>
<feature type="region of interest" description="Disordered" evidence="6">
    <location>
        <begin position="44"/>
        <end position="63"/>
    </location>
</feature>
<keyword evidence="7" id="KW-0472">Membrane</keyword>
<dbReference type="PANTHER" id="PTHR47955:SF8">
    <property type="entry name" value="CYTOCHROME P450 71D11-LIKE"/>
    <property type="match status" value="1"/>
</dbReference>
<organism evidence="8 9">
    <name type="scientific">Miscanthus lutarioriparius</name>
    <dbReference type="NCBI Taxonomy" id="422564"/>
    <lineage>
        <taxon>Eukaryota</taxon>
        <taxon>Viridiplantae</taxon>
        <taxon>Streptophyta</taxon>
        <taxon>Embryophyta</taxon>
        <taxon>Tracheophyta</taxon>
        <taxon>Spermatophyta</taxon>
        <taxon>Magnoliopsida</taxon>
        <taxon>Liliopsida</taxon>
        <taxon>Poales</taxon>
        <taxon>Poaceae</taxon>
        <taxon>PACMAD clade</taxon>
        <taxon>Panicoideae</taxon>
        <taxon>Andropogonodae</taxon>
        <taxon>Andropogoneae</taxon>
        <taxon>Saccharinae</taxon>
        <taxon>Miscanthus</taxon>
    </lineage>
</organism>
<keyword evidence="9" id="KW-1185">Reference proteome</keyword>
<accession>A0A811NYW0</accession>
<dbReference type="Gene3D" id="1.10.630.10">
    <property type="entry name" value="Cytochrome P450"/>
    <property type="match status" value="1"/>
</dbReference>
<sequence>MALEQQAAPIALLLMVLVAAPLAYLLLLLVAAPLAYLLIVVGGGGKKKPSSAGAPTLGRDGRRLPLQPSPRGLPLLGHLHLLGTLASLACAHGPVLLLRLGCVPTVVVSSMAAAEEEMRARDLAFACRPTSAMAERLLYGRDIVFAPYDEYWR</sequence>
<evidence type="ECO:0000256" key="1">
    <source>
        <dbReference type="ARBA" id="ARBA00010617"/>
    </source>
</evidence>
<evidence type="ECO:0000256" key="4">
    <source>
        <dbReference type="ARBA" id="ARBA00023002"/>
    </source>
</evidence>
<dbReference type="PANTHER" id="PTHR47955">
    <property type="entry name" value="CYTOCHROME P450 FAMILY 71 PROTEIN"/>
    <property type="match status" value="1"/>
</dbReference>
<evidence type="ECO:0000256" key="7">
    <source>
        <dbReference type="SAM" id="Phobius"/>
    </source>
</evidence>
<keyword evidence="3" id="KW-0479">Metal-binding</keyword>
<evidence type="ECO:0000256" key="6">
    <source>
        <dbReference type="SAM" id="MobiDB-lite"/>
    </source>
</evidence>
<proteinExistence type="inferred from homology"/>
<keyword evidence="2" id="KW-0349">Heme</keyword>
<comment type="caution">
    <text evidence="8">The sequence shown here is derived from an EMBL/GenBank/DDBJ whole genome shotgun (WGS) entry which is preliminary data.</text>
</comment>
<evidence type="ECO:0000313" key="9">
    <source>
        <dbReference type="Proteomes" id="UP000604825"/>
    </source>
</evidence>
<evidence type="ECO:0000256" key="2">
    <source>
        <dbReference type="ARBA" id="ARBA00022617"/>
    </source>
</evidence>
<protein>
    <submittedName>
        <fullName evidence="8">Uncharacterized protein</fullName>
    </submittedName>
</protein>
<keyword evidence="7" id="KW-1133">Transmembrane helix</keyword>
<dbReference type="EMBL" id="CAJGYO010000005">
    <property type="protein sequence ID" value="CAD6233587.1"/>
    <property type="molecule type" value="Genomic_DNA"/>
</dbReference>
<evidence type="ECO:0000256" key="3">
    <source>
        <dbReference type="ARBA" id="ARBA00022723"/>
    </source>
</evidence>
<feature type="transmembrane region" description="Helical" evidence="7">
    <location>
        <begin position="12"/>
        <end position="39"/>
    </location>
</feature>
<dbReference type="SUPFAM" id="SSF48264">
    <property type="entry name" value="Cytochrome P450"/>
    <property type="match status" value="1"/>
</dbReference>
<dbReference type="GO" id="GO:0004497">
    <property type="term" value="F:monooxygenase activity"/>
    <property type="evidence" value="ECO:0007669"/>
    <property type="project" value="InterPro"/>
</dbReference>
<dbReference type="Proteomes" id="UP000604825">
    <property type="component" value="Unassembled WGS sequence"/>
</dbReference>
<reference evidence="8" key="1">
    <citation type="submission" date="2020-10" db="EMBL/GenBank/DDBJ databases">
        <authorList>
            <person name="Han B."/>
            <person name="Lu T."/>
            <person name="Zhao Q."/>
            <person name="Huang X."/>
            <person name="Zhao Y."/>
        </authorList>
    </citation>
    <scope>NUCLEOTIDE SEQUENCE</scope>
</reference>
<dbReference type="InterPro" id="IPR036396">
    <property type="entry name" value="Cyt_P450_sf"/>
</dbReference>
<dbReference type="GO" id="GO:0005506">
    <property type="term" value="F:iron ion binding"/>
    <property type="evidence" value="ECO:0007669"/>
    <property type="project" value="InterPro"/>
</dbReference>
<dbReference type="GO" id="GO:0020037">
    <property type="term" value="F:heme binding"/>
    <property type="evidence" value="ECO:0007669"/>
    <property type="project" value="InterPro"/>
</dbReference>
<evidence type="ECO:0000256" key="5">
    <source>
        <dbReference type="ARBA" id="ARBA00023004"/>
    </source>
</evidence>
<evidence type="ECO:0000313" key="8">
    <source>
        <dbReference type="EMBL" id="CAD6233587.1"/>
    </source>
</evidence>
<dbReference type="GO" id="GO:0016705">
    <property type="term" value="F:oxidoreductase activity, acting on paired donors, with incorporation or reduction of molecular oxygen"/>
    <property type="evidence" value="ECO:0007669"/>
    <property type="project" value="InterPro"/>
</dbReference>
<name>A0A811NYW0_9POAL</name>
<keyword evidence="5" id="KW-0408">Iron</keyword>
<dbReference type="AlphaFoldDB" id="A0A811NYW0"/>
<keyword evidence="7" id="KW-0812">Transmembrane</keyword>
<keyword evidence="4" id="KW-0560">Oxidoreductase</keyword>